<name>A0A8J2M6I2_9HEXA</name>
<evidence type="ECO:0000313" key="3">
    <source>
        <dbReference type="Proteomes" id="UP000708208"/>
    </source>
</evidence>
<reference evidence="2" key="1">
    <citation type="submission" date="2021-06" db="EMBL/GenBank/DDBJ databases">
        <authorList>
            <person name="Hodson N. C."/>
            <person name="Mongue J. A."/>
            <person name="Jaron S. K."/>
        </authorList>
    </citation>
    <scope>NUCLEOTIDE SEQUENCE</scope>
</reference>
<accession>A0A8J2M6I2</accession>
<keyword evidence="3" id="KW-1185">Reference proteome</keyword>
<protein>
    <submittedName>
        <fullName evidence="2">Uncharacterized protein</fullName>
    </submittedName>
</protein>
<dbReference type="Proteomes" id="UP000708208">
    <property type="component" value="Unassembled WGS sequence"/>
</dbReference>
<dbReference type="EMBL" id="CAJVCH010570018">
    <property type="protein sequence ID" value="CAG7833781.1"/>
    <property type="molecule type" value="Genomic_DNA"/>
</dbReference>
<gene>
    <name evidence="2" type="ORF">AFUS01_LOCUS43361</name>
</gene>
<evidence type="ECO:0000256" key="1">
    <source>
        <dbReference type="SAM" id="MobiDB-lite"/>
    </source>
</evidence>
<evidence type="ECO:0000313" key="2">
    <source>
        <dbReference type="EMBL" id="CAG7833781.1"/>
    </source>
</evidence>
<feature type="region of interest" description="Disordered" evidence="1">
    <location>
        <begin position="1"/>
        <end position="61"/>
    </location>
</feature>
<sequence length="247" mass="26921">MLRTNKTTAKKRANRGLAFIRGIQRNHERSIEQNGTGGKSPLKPLQMSQMSSQGFGNQGSSLGGREISMGLGFGGGHKETGKAVRISSVPRFVTAADSLAVIKGETSNQARKRLWNMCSSEPAVRGFKYFDSSTSTGGSVMESSPASKIGMTSKYFETPGTSRSTGDSFVTPGAGVISGRSDEAVWNPFKRPNTVFQTPWITRGDNDRFEIQSNQENVEGNPSDASIHDMIESMYEDDEEQNIEPFF</sequence>
<proteinExistence type="predicted"/>
<feature type="compositionally biased region" description="Polar residues" evidence="1">
    <location>
        <begin position="46"/>
        <end position="60"/>
    </location>
</feature>
<comment type="caution">
    <text evidence="2">The sequence shown here is derived from an EMBL/GenBank/DDBJ whole genome shotgun (WGS) entry which is preliminary data.</text>
</comment>
<dbReference type="AlphaFoldDB" id="A0A8J2M6I2"/>
<organism evidence="2 3">
    <name type="scientific">Allacma fusca</name>
    <dbReference type="NCBI Taxonomy" id="39272"/>
    <lineage>
        <taxon>Eukaryota</taxon>
        <taxon>Metazoa</taxon>
        <taxon>Ecdysozoa</taxon>
        <taxon>Arthropoda</taxon>
        <taxon>Hexapoda</taxon>
        <taxon>Collembola</taxon>
        <taxon>Symphypleona</taxon>
        <taxon>Sminthuridae</taxon>
        <taxon>Allacma</taxon>
    </lineage>
</organism>